<dbReference type="EMBL" id="BK015988">
    <property type="protein sequence ID" value="DAF88599.1"/>
    <property type="molecule type" value="Genomic_DNA"/>
</dbReference>
<sequence length="57" mass="6817">MKPKDENHIFVPAHNFDETFIATLFEDILEEKVRDIRYGWGTGFEAKLKDNWEEICE</sequence>
<reference evidence="1" key="1">
    <citation type="journal article" date="2021" name="Proc. Natl. Acad. Sci. U.S.A.">
        <title>A Catalog of Tens of Thousands of Viruses from Human Metagenomes Reveals Hidden Associations with Chronic Diseases.</title>
        <authorList>
            <person name="Tisza M.J."/>
            <person name="Buck C.B."/>
        </authorList>
    </citation>
    <scope>NUCLEOTIDE SEQUENCE</scope>
    <source>
        <strain evidence="1">Ctqzz19</strain>
    </source>
</reference>
<organism evidence="1">
    <name type="scientific">Siphoviridae sp. ctqzz19</name>
    <dbReference type="NCBI Taxonomy" id="2825682"/>
    <lineage>
        <taxon>Viruses</taxon>
        <taxon>Duplodnaviria</taxon>
        <taxon>Heunggongvirae</taxon>
        <taxon>Uroviricota</taxon>
        <taxon>Caudoviricetes</taxon>
    </lineage>
</organism>
<protein>
    <submittedName>
        <fullName evidence="1">Uncharacterized protein</fullName>
    </submittedName>
</protein>
<proteinExistence type="predicted"/>
<accession>A0A8S5U2C5</accession>
<name>A0A8S5U2C5_9CAUD</name>
<evidence type="ECO:0000313" key="1">
    <source>
        <dbReference type="EMBL" id="DAF88599.1"/>
    </source>
</evidence>